<reference evidence="1" key="1">
    <citation type="submission" date="2018-04" db="EMBL/GenBank/DDBJ databases">
        <title>WGS assembly of Panicum hallii.</title>
        <authorList>
            <person name="Lovell J."/>
            <person name="Jenkins J."/>
            <person name="Lowry D."/>
            <person name="Mamidi S."/>
            <person name="Sreedasyam A."/>
            <person name="Weng X."/>
            <person name="Barry K."/>
            <person name="Bonette J."/>
            <person name="Campitelli B."/>
            <person name="Daum C."/>
            <person name="Gordon S."/>
            <person name="Gould B."/>
            <person name="Lipzen A."/>
            <person name="Macqueen A."/>
            <person name="Palacio-Mejia J."/>
            <person name="Plott C."/>
            <person name="Shakirov E."/>
            <person name="Shu S."/>
            <person name="Yoshinaga Y."/>
            <person name="Zane M."/>
            <person name="Rokhsar D."/>
            <person name="Grimwood J."/>
            <person name="Schmutz J."/>
            <person name="Juenger T."/>
        </authorList>
    </citation>
    <scope>NUCLEOTIDE SEQUENCE [LARGE SCALE GENOMIC DNA]</scope>
    <source>
        <strain evidence="1">FIL2</strain>
    </source>
</reference>
<gene>
    <name evidence="1" type="ORF">PAHAL_1G287900</name>
</gene>
<dbReference type="Proteomes" id="UP000243499">
    <property type="component" value="Chromosome 1"/>
</dbReference>
<proteinExistence type="predicted"/>
<dbReference type="AlphaFoldDB" id="A0A2T8KWN7"/>
<evidence type="ECO:0000313" key="1">
    <source>
        <dbReference type="EMBL" id="PVH66587.1"/>
    </source>
</evidence>
<name>A0A2T8KWN7_9POAL</name>
<dbReference type="EMBL" id="CM008046">
    <property type="protein sequence ID" value="PVH66587.1"/>
    <property type="molecule type" value="Genomic_DNA"/>
</dbReference>
<dbReference type="Gramene" id="PVH66587">
    <property type="protein sequence ID" value="PVH66587"/>
    <property type="gene ID" value="PAHAL_1G287900"/>
</dbReference>
<sequence length="129" mass="13842">MDVARLMQWTRTQRSKAGSPLGSPVARACHSSLGGQKSWCCDKASARCVGIGPCPWVVSLSLCSKPWRCSCRGPMMLVKLRRLWPGELAQKATCRGRGSAITTGRASAHGPHIETLSGFPYGSSLDIDP</sequence>
<accession>A0A2T8KWN7</accession>
<organism evidence="1">
    <name type="scientific">Panicum hallii</name>
    <dbReference type="NCBI Taxonomy" id="206008"/>
    <lineage>
        <taxon>Eukaryota</taxon>
        <taxon>Viridiplantae</taxon>
        <taxon>Streptophyta</taxon>
        <taxon>Embryophyta</taxon>
        <taxon>Tracheophyta</taxon>
        <taxon>Spermatophyta</taxon>
        <taxon>Magnoliopsida</taxon>
        <taxon>Liliopsida</taxon>
        <taxon>Poales</taxon>
        <taxon>Poaceae</taxon>
        <taxon>PACMAD clade</taxon>
        <taxon>Panicoideae</taxon>
        <taxon>Panicodae</taxon>
        <taxon>Paniceae</taxon>
        <taxon>Panicinae</taxon>
        <taxon>Panicum</taxon>
        <taxon>Panicum sect. Panicum</taxon>
    </lineage>
</organism>
<protein>
    <submittedName>
        <fullName evidence="1">Uncharacterized protein</fullName>
    </submittedName>
</protein>